<evidence type="ECO:0000256" key="1">
    <source>
        <dbReference type="SAM" id="MobiDB-lite"/>
    </source>
</evidence>
<dbReference type="EMBL" id="PDNA01000122">
    <property type="protein sequence ID" value="PGH12124.1"/>
    <property type="molecule type" value="Genomic_DNA"/>
</dbReference>
<dbReference type="AlphaFoldDB" id="A0A2B7XK58"/>
<accession>A0A2B7XK58</accession>
<feature type="compositionally biased region" description="Polar residues" evidence="1">
    <location>
        <begin position="512"/>
        <end position="527"/>
    </location>
</feature>
<feature type="compositionally biased region" description="Basic and acidic residues" evidence="1">
    <location>
        <begin position="498"/>
        <end position="508"/>
    </location>
</feature>
<feature type="region of interest" description="Disordered" evidence="1">
    <location>
        <begin position="640"/>
        <end position="669"/>
    </location>
</feature>
<gene>
    <name evidence="2" type="ORF">AJ80_06845</name>
</gene>
<reference evidence="2 3" key="1">
    <citation type="submission" date="2017-10" db="EMBL/GenBank/DDBJ databases">
        <title>Comparative genomics in systemic dimorphic fungi from Ajellomycetaceae.</title>
        <authorList>
            <person name="Munoz J.F."/>
            <person name="Mcewen J.G."/>
            <person name="Clay O.K."/>
            <person name="Cuomo C.A."/>
        </authorList>
    </citation>
    <scope>NUCLEOTIDE SEQUENCE [LARGE SCALE GENOMIC DNA]</scope>
    <source>
        <strain evidence="2 3">UAMH7299</strain>
    </source>
</reference>
<feature type="compositionally biased region" description="Polar residues" evidence="1">
    <location>
        <begin position="545"/>
        <end position="556"/>
    </location>
</feature>
<dbReference type="STRING" id="1447883.A0A2B7XK58"/>
<feature type="compositionally biased region" description="Low complexity" evidence="1">
    <location>
        <begin position="659"/>
        <end position="669"/>
    </location>
</feature>
<feature type="compositionally biased region" description="Basic and acidic residues" evidence="1">
    <location>
        <begin position="640"/>
        <end position="654"/>
    </location>
</feature>
<dbReference type="OrthoDB" id="5407458at2759"/>
<protein>
    <submittedName>
        <fullName evidence="2">Uncharacterized protein</fullName>
    </submittedName>
</protein>
<feature type="region of interest" description="Disordered" evidence="1">
    <location>
        <begin position="36"/>
        <end position="158"/>
    </location>
</feature>
<feature type="compositionally biased region" description="Low complexity" evidence="1">
    <location>
        <begin position="145"/>
        <end position="157"/>
    </location>
</feature>
<sequence length="669" mass="74248">MSSRASQKTYAAFCEEFDENANCALPETRKVANVAAKRSNPHLRPLETTNADGASDSGYSSRTVATIGSGDSLASGTRSPAYTLLDTKLANRDISRPRGRHVEEKREKTKVKGKDKEIREGKSSSSSKTMQTTIRNPAHPPPNPRSSSKSRSSRQQPCTCWDCDKPGGYHQAVMSTPVDHRAMDFTAYLQQHSHGYDVPPSPQTSRYPAMVTQDQPPRPPPSTRSQRSQSFSQHRPASFHSGMMPDMNMNMMYMPMPPPTAPTSYDHGPPLSASAYTNAPSYMSSPYMGGGPPTPHASHTPYESSPQLKYERQRAPSASRSPDKPPSRRSSNYGPAVVDYHTTPTAYYNDNFERRSSREIHGRRQSVIYHDHDPDEDYYRMPPPPAPSSKKKPAPQVIPIPRRPSARKAKTSAATPTVSRAPPSSFDLNDLRDALPPRMARRESREPISPERDPSGGRHRVRTTSYHDPTHAARVSVESSRRRRSSVYGNMEQQLGNRDLDQKQREVEEYQASRNGSSRASVPSQPYNPIDSLVKARHSQRADSDSGSQRSQTESSRGSDAKTKNSSGVSRPDDDSITMIIRGVKIDLSTDSVEGKKINVRSGEEGGVELNIEGRRPKKYLLARSDSLSTASRRELLEDARRVRDIDSKSDRASRRSSRSGYSGRGLLE</sequence>
<feature type="compositionally biased region" description="Basic and acidic residues" evidence="1">
    <location>
        <begin position="351"/>
        <end position="362"/>
    </location>
</feature>
<feature type="compositionally biased region" description="Polar residues" evidence="1">
    <location>
        <begin position="47"/>
        <end position="66"/>
    </location>
</feature>
<feature type="region of interest" description="Disordered" evidence="1">
    <location>
        <begin position="286"/>
        <end position="578"/>
    </location>
</feature>
<evidence type="ECO:0000313" key="2">
    <source>
        <dbReference type="EMBL" id="PGH12124.1"/>
    </source>
</evidence>
<comment type="caution">
    <text evidence="2">The sequence shown here is derived from an EMBL/GenBank/DDBJ whole genome shotgun (WGS) entry which is preliminary data.</text>
</comment>
<proteinExistence type="predicted"/>
<name>A0A2B7XK58_POLH7</name>
<keyword evidence="3" id="KW-1185">Reference proteome</keyword>
<feature type="compositionally biased region" description="Basic and acidic residues" evidence="1">
    <location>
        <begin position="429"/>
        <end position="456"/>
    </location>
</feature>
<dbReference type="Proteomes" id="UP000224634">
    <property type="component" value="Unassembled WGS sequence"/>
</dbReference>
<feature type="compositionally biased region" description="Basic and acidic residues" evidence="1">
    <location>
        <begin position="369"/>
        <end position="379"/>
    </location>
</feature>
<feature type="compositionally biased region" description="Basic and acidic residues" evidence="1">
    <location>
        <begin position="89"/>
        <end position="122"/>
    </location>
</feature>
<organism evidence="2 3">
    <name type="scientific">Polytolypa hystricis (strain UAMH7299)</name>
    <dbReference type="NCBI Taxonomy" id="1447883"/>
    <lineage>
        <taxon>Eukaryota</taxon>
        <taxon>Fungi</taxon>
        <taxon>Dikarya</taxon>
        <taxon>Ascomycota</taxon>
        <taxon>Pezizomycotina</taxon>
        <taxon>Eurotiomycetes</taxon>
        <taxon>Eurotiomycetidae</taxon>
        <taxon>Onygenales</taxon>
        <taxon>Onygenales incertae sedis</taxon>
        <taxon>Polytolypa</taxon>
    </lineage>
</organism>
<evidence type="ECO:0000313" key="3">
    <source>
        <dbReference type="Proteomes" id="UP000224634"/>
    </source>
</evidence>
<feature type="compositionally biased region" description="Low complexity" evidence="1">
    <location>
        <begin position="223"/>
        <end position="236"/>
    </location>
</feature>
<feature type="region of interest" description="Disordered" evidence="1">
    <location>
        <begin position="193"/>
        <end position="243"/>
    </location>
</feature>